<feature type="transmembrane region" description="Helical" evidence="1">
    <location>
        <begin position="6"/>
        <end position="24"/>
    </location>
</feature>
<dbReference type="PROSITE" id="PS50830">
    <property type="entry name" value="TNASE_3"/>
    <property type="match status" value="1"/>
</dbReference>
<dbReference type="STRING" id="1499966.U14_00694"/>
<evidence type="ECO:0000313" key="4">
    <source>
        <dbReference type="Proteomes" id="UP000030700"/>
    </source>
</evidence>
<evidence type="ECO:0000256" key="1">
    <source>
        <dbReference type="SAM" id="Phobius"/>
    </source>
</evidence>
<evidence type="ECO:0000313" key="3">
    <source>
        <dbReference type="EMBL" id="GAK49472.1"/>
    </source>
</evidence>
<dbReference type="SMART" id="SM00318">
    <property type="entry name" value="SNc"/>
    <property type="match status" value="1"/>
</dbReference>
<feature type="transmembrane region" description="Helical" evidence="1">
    <location>
        <begin position="193"/>
        <end position="212"/>
    </location>
</feature>
<dbReference type="HOGENOM" id="CLU_1400063_0_0_0"/>
<proteinExistence type="predicted"/>
<name>A0A0S6VQT2_9BACT</name>
<dbReference type="InterPro" id="IPR016071">
    <property type="entry name" value="Staphylococal_nuclease_OB-fold"/>
</dbReference>
<sequence length="215" mass="24932">MLSVQSVFYFFVYFACFVVVFMKTEHSQKTHVKKKRCKVLSVYDGDTLHVEWDESAWLGLVHEVKPVKVRLAYIDTPELRYHQAGAVQAKDVLAKMLNGKHVVLEYAELPNGEPRKCDFNRVLAVAHLQRTFLPNININEFLLQKGYARLYPNPDNVVPHQLKRMRQAERSARWWKRGIWRHANAPSRSSGGAFWYIALGILIGVVLMLLLMRQP</sequence>
<keyword evidence="1" id="KW-0812">Transmembrane</keyword>
<protein>
    <submittedName>
        <fullName evidence="3">Putative thermonuclease</fullName>
    </submittedName>
</protein>
<keyword evidence="4" id="KW-1185">Reference proteome</keyword>
<keyword evidence="1" id="KW-1133">Transmembrane helix</keyword>
<dbReference type="SUPFAM" id="SSF50199">
    <property type="entry name" value="Staphylococcal nuclease"/>
    <property type="match status" value="1"/>
</dbReference>
<feature type="domain" description="TNase-like" evidence="2">
    <location>
        <begin position="33"/>
        <end position="182"/>
    </location>
</feature>
<organism evidence="3">
    <name type="scientific">Candidatus Moduliflexus flocculans</name>
    <dbReference type="NCBI Taxonomy" id="1499966"/>
    <lineage>
        <taxon>Bacteria</taxon>
        <taxon>Candidatus Moduliflexota</taxon>
        <taxon>Candidatus Moduliflexia</taxon>
        <taxon>Candidatus Moduliflexales</taxon>
        <taxon>Candidatus Moduliflexaceae</taxon>
    </lineage>
</organism>
<dbReference type="Proteomes" id="UP000030700">
    <property type="component" value="Unassembled WGS sequence"/>
</dbReference>
<gene>
    <name evidence="3" type="ORF">U14_00694</name>
</gene>
<reference evidence="3" key="1">
    <citation type="journal article" date="2015" name="PeerJ">
        <title>First genomic representation of candidate bacterial phylum KSB3 points to enhanced environmental sensing as a trigger of wastewater bulking.</title>
        <authorList>
            <person name="Sekiguchi Y."/>
            <person name="Ohashi A."/>
            <person name="Parks D.H."/>
            <person name="Yamauchi T."/>
            <person name="Tyson G.W."/>
            <person name="Hugenholtz P."/>
        </authorList>
    </citation>
    <scope>NUCLEOTIDE SEQUENCE [LARGE SCALE GENOMIC DNA]</scope>
</reference>
<accession>A0A0S6VQT2</accession>
<dbReference type="EMBL" id="DF820455">
    <property type="protein sequence ID" value="GAK49472.1"/>
    <property type="molecule type" value="Genomic_DNA"/>
</dbReference>
<keyword evidence="1" id="KW-0472">Membrane</keyword>
<dbReference type="AlphaFoldDB" id="A0A0S6VQT2"/>
<evidence type="ECO:0000259" key="2">
    <source>
        <dbReference type="PROSITE" id="PS50830"/>
    </source>
</evidence>
<dbReference type="Gene3D" id="2.40.50.90">
    <property type="match status" value="1"/>
</dbReference>
<dbReference type="InterPro" id="IPR035437">
    <property type="entry name" value="SNase_OB-fold_sf"/>
</dbReference>
<dbReference type="Pfam" id="PF00565">
    <property type="entry name" value="SNase"/>
    <property type="match status" value="1"/>
</dbReference>